<protein>
    <submittedName>
        <fullName evidence="3">ADP-heptose--lipooligosaccharide heptosyltransferase II</fullName>
        <ecNumber evidence="3">2.4.-.-</ecNumber>
        <ecNumber evidence="3">2.4.1.-</ecNumber>
    </submittedName>
</protein>
<evidence type="ECO:0000256" key="1">
    <source>
        <dbReference type="ARBA" id="ARBA00022676"/>
    </source>
</evidence>
<sequence>MKNILIIRRDNIGDLVCTTPLIEGVKKAYPHANIYLLINSVSQDVIKNNPFIYRTYIYKKAKHRAKNQTALGVYFERAKIFLKLRSVRFDAAILANPTPCKYSLRMAKLAGVKNIIGADSGGQGLTKAFTEADFSGKHQVEKTFSYLNAITNENISIPKVNVFPEEHELADARSRCAALLPQAKKVYGVHISSRSPKRRWSPENYAEIIQRLTEDKDAGVLIFWSPQGTLSPDDIGDRVRADRLMELCAGRQVALYPTRSIRELIGGFAQCETILCSDGGQMHLASALHKNLVVLFGDTDIDAWHPWSGKYQILQTPSGECMDVTVDDVWQSFIAVEK</sequence>
<dbReference type="EMBL" id="JMPJ01000068">
    <property type="protein sequence ID" value="KFC78396.1"/>
    <property type="molecule type" value="Genomic_DNA"/>
</dbReference>
<organism evidence="3 4">
    <name type="scientific">Ewingella americana (strain ATCC 33852 / DSM 4580 / CCUG 14506 / JCM 5911 / LMG 7869 / NCTC 12157 / CDC 1468-78)</name>
    <dbReference type="NCBI Taxonomy" id="910964"/>
    <lineage>
        <taxon>Bacteria</taxon>
        <taxon>Pseudomonadati</taxon>
        <taxon>Pseudomonadota</taxon>
        <taxon>Gammaproteobacteria</taxon>
        <taxon>Enterobacterales</taxon>
        <taxon>Yersiniaceae</taxon>
        <taxon>Ewingella</taxon>
    </lineage>
</organism>
<dbReference type="Gene3D" id="3.40.50.2000">
    <property type="entry name" value="Glycogen Phosphorylase B"/>
    <property type="match status" value="2"/>
</dbReference>
<dbReference type="GO" id="GO:0008713">
    <property type="term" value="F:ADP-heptose-lipopolysaccharide heptosyltransferase activity"/>
    <property type="evidence" value="ECO:0007669"/>
    <property type="project" value="TreeGrafter"/>
</dbReference>
<evidence type="ECO:0000313" key="4">
    <source>
        <dbReference type="Proteomes" id="UP000028640"/>
    </source>
</evidence>
<dbReference type="InterPro" id="IPR051199">
    <property type="entry name" value="LPS_LOS_Heptosyltrfase"/>
</dbReference>
<dbReference type="SUPFAM" id="SSF53756">
    <property type="entry name" value="UDP-Glycosyltransferase/glycogen phosphorylase"/>
    <property type="match status" value="1"/>
</dbReference>
<dbReference type="GO" id="GO:0009244">
    <property type="term" value="P:lipopolysaccharide core region biosynthetic process"/>
    <property type="evidence" value="ECO:0007669"/>
    <property type="project" value="TreeGrafter"/>
</dbReference>
<dbReference type="CDD" id="cd03789">
    <property type="entry name" value="GT9_LPS_heptosyltransferase"/>
    <property type="match status" value="1"/>
</dbReference>
<dbReference type="EC" id="2.4.1.-" evidence="3"/>
<keyword evidence="2 3" id="KW-0808">Transferase</keyword>
<dbReference type="PANTHER" id="PTHR30160:SF1">
    <property type="entry name" value="LIPOPOLYSACCHARIDE 1,2-N-ACETYLGLUCOSAMINETRANSFERASE-RELATED"/>
    <property type="match status" value="1"/>
</dbReference>
<dbReference type="AlphaFoldDB" id="A0A085G3V1"/>
<keyword evidence="1 3" id="KW-0328">Glycosyltransferase</keyword>
<reference evidence="3 4" key="1">
    <citation type="submission" date="2014-05" db="EMBL/GenBank/DDBJ databases">
        <title>ATOL: Assembling a taxonomically balanced genome-scale reconstruction of the evolutionary history of the Enterobacteriaceae.</title>
        <authorList>
            <person name="Plunkett G.III."/>
            <person name="Neeno-Eckwall E.C."/>
            <person name="Glasner J.D."/>
            <person name="Perna N.T."/>
        </authorList>
    </citation>
    <scope>NUCLEOTIDE SEQUENCE [LARGE SCALE GENOMIC DNA]</scope>
    <source>
        <strain evidence="3 4">ATCC 33852</strain>
    </source>
</reference>
<name>A0A085G3V1_EWIA3</name>
<dbReference type="RefSeq" id="WP_034794521.1">
    <property type="nucleotide sequence ID" value="NZ_JMPJ01000068.1"/>
</dbReference>
<dbReference type="STRING" id="910964.GEAM_3730"/>
<comment type="caution">
    <text evidence="3">The sequence shown here is derived from an EMBL/GenBank/DDBJ whole genome shotgun (WGS) entry which is preliminary data.</text>
</comment>
<dbReference type="GeneID" id="78383184"/>
<dbReference type="Proteomes" id="UP000028640">
    <property type="component" value="Unassembled WGS sequence"/>
</dbReference>
<dbReference type="InterPro" id="IPR002201">
    <property type="entry name" value="Glyco_trans_9"/>
</dbReference>
<dbReference type="PANTHER" id="PTHR30160">
    <property type="entry name" value="TETRAACYLDISACCHARIDE 4'-KINASE-RELATED"/>
    <property type="match status" value="1"/>
</dbReference>
<keyword evidence="4" id="KW-1185">Reference proteome</keyword>
<dbReference type="EC" id="2.4.-.-" evidence="3"/>
<accession>A0A085G3V1</accession>
<dbReference type="OrthoDB" id="9797795at2"/>
<dbReference type="eggNOG" id="COG0859">
    <property type="taxonomic scope" value="Bacteria"/>
</dbReference>
<dbReference type="GO" id="GO:0005829">
    <property type="term" value="C:cytosol"/>
    <property type="evidence" value="ECO:0007669"/>
    <property type="project" value="TreeGrafter"/>
</dbReference>
<gene>
    <name evidence="3" type="ORF">GEAM_3730</name>
</gene>
<evidence type="ECO:0000313" key="3">
    <source>
        <dbReference type="EMBL" id="KFC78396.1"/>
    </source>
</evidence>
<dbReference type="Pfam" id="PF01075">
    <property type="entry name" value="Glyco_transf_9"/>
    <property type="match status" value="1"/>
</dbReference>
<proteinExistence type="predicted"/>
<evidence type="ECO:0000256" key="2">
    <source>
        <dbReference type="ARBA" id="ARBA00022679"/>
    </source>
</evidence>